<keyword evidence="1" id="KW-0472">Membrane</keyword>
<feature type="transmembrane region" description="Helical" evidence="1">
    <location>
        <begin position="183"/>
        <end position="202"/>
    </location>
</feature>
<dbReference type="EMBL" id="CP097636">
    <property type="protein sequence ID" value="URI09643.1"/>
    <property type="molecule type" value="Genomic_DNA"/>
</dbReference>
<keyword evidence="1" id="KW-1133">Transmembrane helix</keyword>
<reference evidence="2" key="1">
    <citation type="submission" date="2022-05" db="EMBL/GenBank/DDBJ databases">
        <title>An RpoN-dependent PEP-CTERM gene is involved in floc formation of an Aquincola tertiaricarbonis strain.</title>
        <authorList>
            <person name="Qiu D."/>
            <person name="Xia M."/>
        </authorList>
    </citation>
    <scope>NUCLEOTIDE SEQUENCE</scope>
    <source>
        <strain evidence="2">RN12</strain>
    </source>
</reference>
<feature type="transmembrane region" description="Helical" evidence="1">
    <location>
        <begin position="12"/>
        <end position="36"/>
    </location>
</feature>
<feature type="transmembrane region" description="Helical" evidence="1">
    <location>
        <begin position="238"/>
        <end position="256"/>
    </location>
</feature>
<proteinExistence type="predicted"/>
<gene>
    <name evidence="2" type="ORF">MW290_29265</name>
</gene>
<accession>A0ABY4S9H9</accession>
<evidence type="ECO:0000256" key="1">
    <source>
        <dbReference type="SAM" id="Phobius"/>
    </source>
</evidence>
<keyword evidence="1" id="KW-0812">Transmembrane</keyword>
<feature type="transmembrane region" description="Helical" evidence="1">
    <location>
        <begin position="214"/>
        <end position="232"/>
    </location>
</feature>
<evidence type="ECO:0000313" key="3">
    <source>
        <dbReference type="Proteomes" id="UP001056201"/>
    </source>
</evidence>
<dbReference type="Proteomes" id="UP001056201">
    <property type="component" value="Chromosome 2"/>
</dbReference>
<dbReference type="RefSeq" id="WP_250197867.1">
    <property type="nucleotide sequence ID" value="NZ_CP097636.1"/>
</dbReference>
<name>A0ABY4S9H9_AQUTE</name>
<organism evidence="2 3">
    <name type="scientific">Aquincola tertiaricarbonis</name>
    <dbReference type="NCBI Taxonomy" id="391953"/>
    <lineage>
        <taxon>Bacteria</taxon>
        <taxon>Pseudomonadati</taxon>
        <taxon>Pseudomonadota</taxon>
        <taxon>Betaproteobacteria</taxon>
        <taxon>Burkholderiales</taxon>
        <taxon>Sphaerotilaceae</taxon>
        <taxon>Aquincola</taxon>
    </lineage>
</organism>
<evidence type="ECO:0000313" key="2">
    <source>
        <dbReference type="EMBL" id="URI09643.1"/>
    </source>
</evidence>
<sequence length="360" mass="40221">MFKALRVPERLFRLAMWVVSLAFAGFLVGLGGNLVADLPKVENRLSAEDFVADRPALQRLRTERETLARRETELQEQHDQARLALQAAGNAYQSARSAYGNWLATRTATTDPQQDPQVIQRTRELDTLKAREREAQARVEALDQQQLDQQQALQANRRTEAGLLSDAQEAYERALRAQELRVFGLRLALTLPLLVIAGWLLARHRRSDYWPLMRGFVLFAAFTFFFELVPYLPSYGSYVRYGVGVLLTGLAGHYGVKAMRRYLARRAQVEQQSEQQRRQALGTEAALKRLASGVCPACERAVLTTGDVAADFCVHCGLGLFDHCGHCSTRKNAFFHYCPKCGTRAEGGRLPATVPATPGA</sequence>
<protein>
    <submittedName>
        <fullName evidence="2">Zinc ribbon domain-containing protein</fullName>
    </submittedName>
</protein>
<keyword evidence="3" id="KW-1185">Reference proteome</keyword>